<feature type="binding site" evidence="11">
    <location>
        <position position="240"/>
    </location>
    <ligand>
        <name>ATP</name>
        <dbReference type="ChEBI" id="CHEBI:30616"/>
    </ligand>
</feature>
<dbReference type="InterPro" id="IPR002307">
    <property type="entry name" value="Tyr-tRNA-ligase"/>
</dbReference>
<reference evidence="14" key="1">
    <citation type="submission" date="2024-06" db="EMBL/GenBank/DDBJ databases">
        <title>Micromonospora sp. strain HUAS YX12 genome sequences.</title>
        <authorList>
            <person name="Mo P."/>
        </authorList>
    </citation>
    <scope>NUCLEOTIDE SEQUENCE</scope>
    <source>
        <strain evidence="14">HUAS YX12</strain>
    </source>
</reference>
<accession>A0AAU7R9L5</accession>
<dbReference type="AlphaFoldDB" id="A0AAU7R9L5"/>
<organism evidence="14">
    <name type="scientific">Micromonospora sp. HUAS YX12</name>
    <dbReference type="NCBI Taxonomy" id="3156396"/>
    <lineage>
        <taxon>Bacteria</taxon>
        <taxon>Bacillati</taxon>
        <taxon>Actinomycetota</taxon>
        <taxon>Actinomycetes</taxon>
        <taxon>Micromonosporales</taxon>
        <taxon>Micromonosporaceae</taxon>
        <taxon>Micromonospora</taxon>
    </lineage>
</organism>
<dbReference type="NCBIfam" id="TIGR00234">
    <property type="entry name" value="tyrS"/>
    <property type="match status" value="1"/>
</dbReference>
<keyword evidence="8 11" id="KW-0030">Aminoacyl-tRNA synthetase</keyword>
<dbReference type="InterPro" id="IPR001412">
    <property type="entry name" value="aa-tRNA-synth_I_CS"/>
</dbReference>
<dbReference type="CDD" id="cd00805">
    <property type="entry name" value="TyrRS_core"/>
    <property type="match status" value="1"/>
</dbReference>
<sequence>MTDSNLPQGRDSLTEDLLWRGLIQDSTGLDELRELLDGGQATFYVGFDPTAPSLHVGHLMQVITARRLQLAGHRPLLLVGGATGQIGDPKESAERTLNSPEVVAGWVERIREQLSPFVTYSGENAAQLVNNLDWTGEMSVVEFLRDVGKHFPVNKMLAREVVRARLETGISFTEFSYQLLQANDFFELHRRYGCRLQYGGSDQWGNITAGVDYVRRRGAGPVEAFTTPLVTKSDGTKFGKSESGAIWLDPQMTSPYAFYQFWINADDRDVSRYLRYFSFRSREELEELEKATAERPQARLAQRALAEELTTLVHGEREMAQAVAASQALFGRGSLDDLAPETLRAALTEAGLVHLDELPDVAGLLKESGLVPSMKEARRVIAEGGAYVNNTRISEVDATVSADDLLHGRYLVLRRGKRSFAGVELRG</sequence>
<evidence type="ECO:0000256" key="6">
    <source>
        <dbReference type="ARBA" id="ARBA00022884"/>
    </source>
</evidence>
<proteinExistence type="inferred from homology"/>
<dbReference type="EMBL" id="CP157974">
    <property type="protein sequence ID" value="XBT85087.1"/>
    <property type="molecule type" value="Genomic_DNA"/>
</dbReference>
<feature type="binding site" evidence="11">
    <location>
        <position position="44"/>
    </location>
    <ligand>
        <name>L-tyrosine</name>
        <dbReference type="ChEBI" id="CHEBI:58315"/>
    </ligand>
</feature>
<evidence type="ECO:0000256" key="11">
    <source>
        <dbReference type="HAMAP-Rule" id="MF_02006"/>
    </source>
</evidence>
<dbReference type="InterPro" id="IPR024088">
    <property type="entry name" value="Tyr-tRNA-ligase_bac-type"/>
</dbReference>
<dbReference type="GO" id="GO:0006437">
    <property type="term" value="P:tyrosyl-tRNA aminoacylation"/>
    <property type="evidence" value="ECO:0007669"/>
    <property type="project" value="UniProtKB-UniRule"/>
</dbReference>
<dbReference type="SUPFAM" id="SSF55174">
    <property type="entry name" value="Alpha-L RNA-binding motif"/>
    <property type="match status" value="1"/>
</dbReference>
<evidence type="ECO:0000256" key="2">
    <source>
        <dbReference type="ARBA" id="ARBA00022490"/>
    </source>
</evidence>
<dbReference type="InterPro" id="IPR002305">
    <property type="entry name" value="aa-tRNA-synth_Ic"/>
</dbReference>
<dbReference type="RefSeq" id="WP_349881213.1">
    <property type="nucleotide sequence ID" value="NZ_CP157974.1"/>
</dbReference>
<evidence type="ECO:0000256" key="5">
    <source>
        <dbReference type="ARBA" id="ARBA00022840"/>
    </source>
</evidence>
<dbReference type="Gene3D" id="3.40.50.620">
    <property type="entry name" value="HUPs"/>
    <property type="match status" value="1"/>
</dbReference>
<dbReference type="Pfam" id="PF00579">
    <property type="entry name" value="tRNA-synt_1b"/>
    <property type="match status" value="1"/>
</dbReference>
<evidence type="ECO:0000256" key="1">
    <source>
        <dbReference type="ARBA" id="ARBA00004496"/>
    </source>
</evidence>
<keyword evidence="6 12" id="KW-0694">RNA-binding</keyword>
<dbReference type="FunFam" id="3.40.50.620:FF:000008">
    <property type="entry name" value="Tyrosine--tRNA ligase"/>
    <property type="match status" value="1"/>
</dbReference>
<dbReference type="Pfam" id="PF22421">
    <property type="entry name" value="SYY_C-terminal"/>
    <property type="match status" value="1"/>
</dbReference>
<dbReference type="PANTHER" id="PTHR11766">
    <property type="entry name" value="TYROSYL-TRNA SYNTHETASE"/>
    <property type="match status" value="1"/>
</dbReference>
<dbReference type="Gene3D" id="3.10.290.10">
    <property type="entry name" value="RNA-binding S4 domain"/>
    <property type="match status" value="1"/>
</dbReference>
<keyword evidence="2 11" id="KW-0963">Cytoplasm</keyword>
<feature type="short sequence motif" description="'HIGH' region" evidence="11">
    <location>
        <begin position="49"/>
        <end position="58"/>
    </location>
</feature>
<feature type="domain" description="Tyrosine--tRNA ligase SYY-like C-terminal" evidence="13">
    <location>
        <begin position="361"/>
        <end position="421"/>
    </location>
</feature>
<comment type="subunit">
    <text evidence="11">Homodimer.</text>
</comment>
<evidence type="ECO:0000256" key="8">
    <source>
        <dbReference type="ARBA" id="ARBA00023146"/>
    </source>
</evidence>
<dbReference type="EC" id="6.1.1.1" evidence="11"/>
<evidence type="ECO:0000256" key="3">
    <source>
        <dbReference type="ARBA" id="ARBA00022598"/>
    </source>
</evidence>
<evidence type="ECO:0000256" key="9">
    <source>
        <dbReference type="ARBA" id="ARBA00048248"/>
    </source>
</evidence>
<evidence type="ECO:0000256" key="10">
    <source>
        <dbReference type="ARBA" id="ARBA00060965"/>
    </source>
</evidence>
<dbReference type="PANTHER" id="PTHR11766:SF0">
    <property type="entry name" value="TYROSINE--TRNA LIGASE, MITOCHONDRIAL"/>
    <property type="match status" value="1"/>
</dbReference>
<dbReference type="PRINTS" id="PR01040">
    <property type="entry name" value="TRNASYNTHTYR"/>
</dbReference>
<dbReference type="GO" id="GO:0042803">
    <property type="term" value="F:protein homodimerization activity"/>
    <property type="evidence" value="ECO:0007669"/>
    <property type="project" value="UniProtKB-ARBA"/>
</dbReference>
<dbReference type="HAMAP" id="MF_02006">
    <property type="entry name" value="Tyr_tRNA_synth_type1"/>
    <property type="match status" value="1"/>
</dbReference>
<gene>
    <name evidence="11 14" type="primary">tyrS</name>
    <name evidence="14" type="ORF">ABIH81_27110</name>
</gene>
<dbReference type="PROSITE" id="PS50889">
    <property type="entry name" value="S4"/>
    <property type="match status" value="1"/>
</dbReference>
<keyword evidence="3 11" id="KW-0436">Ligase</keyword>
<feature type="binding site" evidence="11">
    <location>
        <position position="181"/>
    </location>
    <ligand>
        <name>L-tyrosine</name>
        <dbReference type="ChEBI" id="CHEBI:58315"/>
    </ligand>
</feature>
<dbReference type="InterPro" id="IPR014729">
    <property type="entry name" value="Rossmann-like_a/b/a_fold"/>
</dbReference>
<keyword evidence="5 11" id="KW-0067">ATP-binding</keyword>
<dbReference type="GO" id="GO:0005829">
    <property type="term" value="C:cytosol"/>
    <property type="evidence" value="ECO:0007669"/>
    <property type="project" value="TreeGrafter"/>
</dbReference>
<evidence type="ECO:0000313" key="14">
    <source>
        <dbReference type="EMBL" id="XBT85087.1"/>
    </source>
</evidence>
<dbReference type="PROSITE" id="PS00178">
    <property type="entry name" value="AA_TRNA_LIGASE_I"/>
    <property type="match status" value="1"/>
</dbReference>
<protein>
    <recommendedName>
        <fullName evidence="11">Tyrosine--tRNA ligase</fullName>
        <ecNumber evidence="11">6.1.1.1</ecNumber>
    </recommendedName>
    <alternativeName>
        <fullName evidence="11">Tyrosyl-tRNA synthetase</fullName>
        <shortName evidence="11">TyrRS</shortName>
    </alternativeName>
</protein>
<dbReference type="InterPro" id="IPR054608">
    <property type="entry name" value="SYY-like_C"/>
</dbReference>
<dbReference type="GO" id="GO:0004831">
    <property type="term" value="F:tyrosine-tRNA ligase activity"/>
    <property type="evidence" value="ECO:0007669"/>
    <property type="project" value="UniProtKB-UniRule"/>
</dbReference>
<dbReference type="FunFam" id="1.10.240.10:FF:000001">
    <property type="entry name" value="Tyrosine--tRNA ligase"/>
    <property type="match status" value="1"/>
</dbReference>
<comment type="function">
    <text evidence="11">Catalyzes the attachment of tyrosine to tRNA(Tyr) in a two-step reaction: tyrosine is first activated by ATP to form Tyr-AMP and then transferred to the acceptor end of tRNA(Tyr).</text>
</comment>
<dbReference type="InterPro" id="IPR024107">
    <property type="entry name" value="Tyr-tRNA-ligase_bac_1"/>
</dbReference>
<feature type="binding site" evidence="11">
    <location>
        <position position="177"/>
    </location>
    <ligand>
        <name>L-tyrosine</name>
        <dbReference type="ChEBI" id="CHEBI:58315"/>
    </ligand>
</feature>
<evidence type="ECO:0000259" key="13">
    <source>
        <dbReference type="Pfam" id="PF22421"/>
    </source>
</evidence>
<dbReference type="CDD" id="cd00165">
    <property type="entry name" value="S4"/>
    <property type="match status" value="1"/>
</dbReference>
<comment type="similarity">
    <text evidence="10 11">Belongs to the class-I aminoacyl-tRNA synthetase family. TyrS type 1 subfamily.</text>
</comment>
<evidence type="ECO:0000256" key="4">
    <source>
        <dbReference type="ARBA" id="ARBA00022741"/>
    </source>
</evidence>
<dbReference type="Gene3D" id="1.10.240.10">
    <property type="entry name" value="Tyrosyl-Transfer RNA Synthetase"/>
    <property type="match status" value="1"/>
</dbReference>
<feature type="short sequence motif" description="'KMSKS' region" evidence="11">
    <location>
        <begin position="237"/>
        <end position="241"/>
    </location>
</feature>
<keyword evidence="7 11" id="KW-0648">Protein biosynthesis</keyword>
<dbReference type="GO" id="GO:0003723">
    <property type="term" value="F:RNA binding"/>
    <property type="evidence" value="ECO:0007669"/>
    <property type="project" value="UniProtKB-KW"/>
</dbReference>
<evidence type="ECO:0000256" key="7">
    <source>
        <dbReference type="ARBA" id="ARBA00022917"/>
    </source>
</evidence>
<dbReference type="GO" id="GO:0005524">
    <property type="term" value="F:ATP binding"/>
    <property type="evidence" value="ECO:0007669"/>
    <property type="project" value="UniProtKB-UniRule"/>
</dbReference>
<dbReference type="SUPFAM" id="SSF52374">
    <property type="entry name" value="Nucleotidylyl transferase"/>
    <property type="match status" value="1"/>
</dbReference>
<comment type="subcellular location">
    <subcellularLocation>
        <location evidence="1 11">Cytoplasm</location>
    </subcellularLocation>
</comment>
<keyword evidence="4 11" id="KW-0547">Nucleotide-binding</keyword>
<dbReference type="InterPro" id="IPR036986">
    <property type="entry name" value="S4_RNA-bd_sf"/>
</dbReference>
<name>A0AAU7R9L5_9ACTN</name>
<comment type="catalytic activity">
    <reaction evidence="9 11">
        <text>tRNA(Tyr) + L-tyrosine + ATP = L-tyrosyl-tRNA(Tyr) + AMP + diphosphate + H(+)</text>
        <dbReference type="Rhea" id="RHEA:10220"/>
        <dbReference type="Rhea" id="RHEA-COMP:9706"/>
        <dbReference type="Rhea" id="RHEA-COMP:9707"/>
        <dbReference type="ChEBI" id="CHEBI:15378"/>
        <dbReference type="ChEBI" id="CHEBI:30616"/>
        <dbReference type="ChEBI" id="CHEBI:33019"/>
        <dbReference type="ChEBI" id="CHEBI:58315"/>
        <dbReference type="ChEBI" id="CHEBI:78442"/>
        <dbReference type="ChEBI" id="CHEBI:78536"/>
        <dbReference type="ChEBI" id="CHEBI:456215"/>
        <dbReference type="EC" id="6.1.1.1"/>
    </reaction>
</comment>
<evidence type="ECO:0000256" key="12">
    <source>
        <dbReference type="PROSITE-ProRule" id="PRU00182"/>
    </source>
</evidence>